<dbReference type="Pfam" id="PF12697">
    <property type="entry name" value="Abhydrolase_6"/>
    <property type="match status" value="1"/>
</dbReference>
<dbReference type="GO" id="GO:0016787">
    <property type="term" value="F:hydrolase activity"/>
    <property type="evidence" value="ECO:0007669"/>
    <property type="project" value="UniProtKB-KW"/>
</dbReference>
<dbReference type="EMBL" id="JAIEZQ010000003">
    <property type="protein sequence ID" value="MBY9076643.1"/>
    <property type="molecule type" value="Genomic_DNA"/>
</dbReference>
<name>A0ABS7RRF0_9ACTN</name>
<dbReference type="RefSeq" id="WP_221026438.1">
    <property type="nucleotide sequence ID" value="NZ_JAIEZQ010000003.1"/>
</dbReference>
<keyword evidence="3" id="KW-1185">Reference proteome</keyword>
<dbReference type="SUPFAM" id="SSF53474">
    <property type="entry name" value="alpha/beta-Hydrolases"/>
    <property type="match status" value="1"/>
</dbReference>
<organism evidence="2 3">
    <name type="scientific">Nocardioides jiangsuensis</name>
    <dbReference type="NCBI Taxonomy" id="2866161"/>
    <lineage>
        <taxon>Bacteria</taxon>
        <taxon>Bacillati</taxon>
        <taxon>Actinomycetota</taxon>
        <taxon>Actinomycetes</taxon>
        <taxon>Propionibacteriales</taxon>
        <taxon>Nocardioidaceae</taxon>
        <taxon>Nocardioides</taxon>
    </lineage>
</organism>
<sequence length="272" mass="29134">MGYVRSDGCDLYYEEAGDGVPILLIPPAGTTASTWGPVTEELARLGRVITYDRRGYARSVSEPVRSISTHTGDAAAILEYLRAVPALAVGTSAGATIAVDLAVRRPDLVRAVVAHEAAWRASRHLPNGSQVAALAKIGWLVLRGRYGDAAETLLRAAYAYRDGGTAWDAFPEEWRRVGRENARAALWDFRNSIGNYPSPTDLATVEVPVVCTYGARSPANIVRLTRSLASAISTARVQEIEGAGHAAPFDATSNFVNLVGDTITPERRRASG</sequence>
<comment type="caution">
    <text evidence="2">The sequence shown here is derived from an EMBL/GenBank/DDBJ whole genome shotgun (WGS) entry which is preliminary data.</text>
</comment>
<dbReference type="InterPro" id="IPR029058">
    <property type="entry name" value="AB_hydrolase_fold"/>
</dbReference>
<dbReference type="PANTHER" id="PTHR43433:SF5">
    <property type="entry name" value="AB HYDROLASE-1 DOMAIN-CONTAINING PROTEIN"/>
    <property type="match status" value="1"/>
</dbReference>
<dbReference type="Gene3D" id="3.40.50.1820">
    <property type="entry name" value="alpha/beta hydrolase"/>
    <property type="match status" value="1"/>
</dbReference>
<dbReference type="InterPro" id="IPR050471">
    <property type="entry name" value="AB_hydrolase"/>
</dbReference>
<evidence type="ECO:0000259" key="1">
    <source>
        <dbReference type="Pfam" id="PF12697"/>
    </source>
</evidence>
<dbReference type="InterPro" id="IPR000073">
    <property type="entry name" value="AB_hydrolase_1"/>
</dbReference>
<dbReference type="PANTHER" id="PTHR43433">
    <property type="entry name" value="HYDROLASE, ALPHA/BETA FOLD FAMILY PROTEIN"/>
    <property type="match status" value="1"/>
</dbReference>
<reference evidence="2 3" key="1">
    <citation type="submission" date="2021-08" db="EMBL/GenBank/DDBJ databases">
        <title>Nocardioides bacterium WL0053 sp. nov., isolated from the sediment.</title>
        <authorList>
            <person name="Wang L."/>
            <person name="Zhang D."/>
            <person name="Zhang A."/>
        </authorList>
    </citation>
    <scope>NUCLEOTIDE SEQUENCE [LARGE SCALE GENOMIC DNA]</scope>
    <source>
        <strain evidence="2 3">WL0053</strain>
    </source>
</reference>
<accession>A0ABS7RRF0</accession>
<feature type="domain" description="AB hydrolase-1" evidence="1">
    <location>
        <begin position="22"/>
        <end position="250"/>
    </location>
</feature>
<dbReference type="Proteomes" id="UP000754710">
    <property type="component" value="Unassembled WGS sequence"/>
</dbReference>
<protein>
    <submittedName>
        <fullName evidence="2">Alpha/beta hydrolase</fullName>
    </submittedName>
</protein>
<evidence type="ECO:0000313" key="2">
    <source>
        <dbReference type="EMBL" id="MBY9076643.1"/>
    </source>
</evidence>
<proteinExistence type="predicted"/>
<gene>
    <name evidence="2" type="ORF">K1X13_17550</name>
</gene>
<keyword evidence="2" id="KW-0378">Hydrolase</keyword>
<evidence type="ECO:0000313" key="3">
    <source>
        <dbReference type="Proteomes" id="UP000754710"/>
    </source>
</evidence>